<dbReference type="PANTHER" id="PTHR12149">
    <property type="entry name" value="FRUCTOSAMINE 3 KINASE-RELATED PROTEIN"/>
    <property type="match status" value="1"/>
</dbReference>
<proteinExistence type="inferred from homology"/>
<dbReference type="Proteomes" id="UP000264006">
    <property type="component" value="Chromosome"/>
</dbReference>
<keyword evidence="3" id="KW-1185">Reference proteome</keyword>
<evidence type="ECO:0000313" key="3">
    <source>
        <dbReference type="Proteomes" id="UP000264006"/>
    </source>
</evidence>
<dbReference type="InterPro" id="IPR011009">
    <property type="entry name" value="Kinase-like_dom_sf"/>
</dbReference>
<organism evidence="2 3">
    <name type="scientific">Euzebya pacifica</name>
    <dbReference type="NCBI Taxonomy" id="1608957"/>
    <lineage>
        <taxon>Bacteria</taxon>
        <taxon>Bacillati</taxon>
        <taxon>Actinomycetota</taxon>
        <taxon>Nitriliruptoria</taxon>
        <taxon>Euzebyales</taxon>
    </lineage>
</organism>
<gene>
    <name evidence="2" type="ORF">DVS28_a1523</name>
</gene>
<dbReference type="PIRSF" id="PIRSF006221">
    <property type="entry name" value="Ketosamine-3-kinase"/>
    <property type="match status" value="1"/>
</dbReference>
<dbReference type="PANTHER" id="PTHR12149:SF8">
    <property type="entry name" value="PROTEIN-RIBULOSAMINE 3-KINASE"/>
    <property type="match status" value="1"/>
</dbReference>
<accession>A0A346XVG9</accession>
<dbReference type="Gene3D" id="1.20.1270.240">
    <property type="match status" value="1"/>
</dbReference>
<dbReference type="GO" id="GO:0016301">
    <property type="term" value="F:kinase activity"/>
    <property type="evidence" value="ECO:0007669"/>
    <property type="project" value="UniProtKB-UniRule"/>
</dbReference>
<protein>
    <submittedName>
        <fullName evidence="2">Ribulosamine/erythrulosamine 3-kinase potentially involved in protein deglycation</fullName>
    </submittedName>
</protein>
<keyword evidence="1" id="KW-0808">Transferase</keyword>
<sequence length="325" mass="34129">MTVSGDDTLRRAVAWAAGVEVGAVGDLRPASGGDVSMAFTAVVDGQRCFVKHLDLPVPGLLSAEASSLRWLADAGTATDPPAEAVPLPRVVGVADVVDGDDTHRRRVGRVADVVDGDDTHGGLAVLVLAFVEEGRPAADHDERLGRGLAAMHRAGADGFGAPWAGFVGRLPQPNDPTETWAAFLGSRRLWPTARIADERGALPPGTLEALEGLINRLPDLVGPPEPPSRLHGDLWGGNAMVGPDGGPVLVDPASYGGHREVDLAMMQLFGGFGPAVFDAYDEVFPRADGHTDRVALYQLHPLLVHAAMFGGGYGRRARATIDRYA</sequence>
<dbReference type="InterPro" id="IPR016477">
    <property type="entry name" value="Fructo-/Ketosamine-3-kinase"/>
</dbReference>
<reference evidence="2 3" key="1">
    <citation type="submission" date="2018-09" db="EMBL/GenBank/DDBJ databases">
        <title>Complete genome sequence of Euzebya sp. DY32-46 isolated from seawater of Pacific Ocean.</title>
        <authorList>
            <person name="Xu L."/>
            <person name="Wu Y.-H."/>
            <person name="Xu X.-W."/>
        </authorList>
    </citation>
    <scope>NUCLEOTIDE SEQUENCE [LARGE SCALE GENOMIC DNA]</scope>
    <source>
        <strain evidence="2 3">DY32-46</strain>
    </source>
</reference>
<name>A0A346XVG9_9ACTN</name>
<dbReference type="Pfam" id="PF03881">
    <property type="entry name" value="Fructosamin_kin"/>
    <property type="match status" value="1"/>
</dbReference>
<dbReference type="KEGG" id="euz:DVS28_a1523"/>
<comment type="similarity">
    <text evidence="1">Belongs to the fructosamine kinase family.</text>
</comment>
<evidence type="ECO:0000313" key="2">
    <source>
        <dbReference type="EMBL" id="AXV06216.1"/>
    </source>
</evidence>
<dbReference type="Gene3D" id="3.30.200.20">
    <property type="entry name" value="Phosphorylase Kinase, domain 1"/>
    <property type="match status" value="1"/>
</dbReference>
<evidence type="ECO:0000256" key="1">
    <source>
        <dbReference type="PIRNR" id="PIRNR006221"/>
    </source>
</evidence>
<keyword evidence="1 2" id="KW-0418">Kinase</keyword>
<dbReference type="AlphaFoldDB" id="A0A346XVG9"/>
<dbReference type="EMBL" id="CP031165">
    <property type="protein sequence ID" value="AXV06216.1"/>
    <property type="molecule type" value="Genomic_DNA"/>
</dbReference>
<dbReference type="SUPFAM" id="SSF56112">
    <property type="entry name" value="Protein kinase-like (PK-like)"/>
    <property type="match status" value="1"/>
</dbReference>
<dbReference type="Gene3D" id="1.10.510.10">
    <property type="entry name" value="Transferase(Phosphotransferase) domain 1"/>
    <property type="match status" value="1"/>
</dbReference>